<name>A0A2V1HRT9_9MICO</name>
<keyword evidence="1" id="KW-0472">Membrane</keyword>
<accession>A0A2V1HRT9</accession>
<keyword evidence="1" id="KW-1133">Transmembrane helix</keyword>
<feature type="transmembrane region" description="Helical" evidence="1">
    <location>
        <begin position="75"/>
        <end position="96"/>
    </location>
</feature>
<feature type="transmembrane region" description="Helical" evidence="1">
    <location>
        <begin position="47"/>
        <end position="69"/>
    </location>
</feature>
<proteinExistence type="predicted"/>
<comment type="caution">
    <text evidence="2">The sequence shown here is derived from an EMBL/GenBank/DDBJ whole genome shotgun (WGS) entry which is preliminary data.</text>
</comment>
<evidence type="ECO:0000313" key="3">
    <source>
        <dbReference type="Proteomes" id="UP000244893"/>
    </source>
</evidence>
<keyword evidence="1" id="KW-0812">Transmembrane</keyword>
<gene>
    <name evidence="2" type="ORF">DDQ50_02100</name>
</gene>
<reference evidence="2 3" key="1">
    <citation type="submission" date="2018-05" db="EMBL/GenBank/DDBJ databases">
        <title>Amnibacterium sp. M8JJ-5, whole genome shotgun sequence.</title>
        <authorList>
            <person name="Tuo L."/>
        </authorList>
    </citation>
    <scope>NUCLEOTIDE SEQUENCE [LARGE SCALE GENOMIC DNA]</scope>
    <source>
        <strain evidence="2 3">M8JJ-5</strain>
    </source>
</reference>
<dbReference type="Proteomes" id="UP000244893">
    <property type="component" value="Unassembled WGS sequence"/>
</dbReference>
<evidence type="ECO:0000256" key="1">
    <source>
        <dbReference type="SAM" id="Phobius"/>
    </source>
</evidence>
<dbReference type="AlphaFoldDB" id="A0A2V1HRT9"/>
<protein>
    <submittedName>
        <fullName evidence="2">Uncharacterized protein</fullName>
    </submittedName>
</protein>
<evidence type="ECO:0000313" key="2">
    <source>
        <dbReference type="EMBL" id="PVZ95336.1"/>
    </source>
</evidence>
<keyword evidence="3" id="KW-1185">Reference proteome</keyword>
<feature type="transmembrane region" description="Helical" evidence="1">
    <location>
        <begin position="6"/>
        <end position="27"/>
    </location>
</feature>
<dbReference type="RefSeq" id="WP_116755072.1">
    <property type="nucleotide sequence ID" value="NZ_JBHUEX010000001.1"/>
</dbReference>
<sequence>MEVAETVFPWLSCGVALFAVLALPLSLRKPNRLRDLQLTLNAEPNGYVVFGVLLGITALGSALLGVVLVGNGFAYAWGIFAIAAAQLVVIGQYIVIARLPFPTFHEDEDPETDEIAPK</sequence>
<dbReference type="EMBL" id="QEOP01000001">
    <property type="protein sequence ID" value="PVZ95336.1"/>
    <property type="molecule type" value="Genomic_DNA"/>
</dbReference>
<organism evidence="2 3">
    <name type="scientific">Amnibacterium flavum</name>
    <dbReference type="NCBI Taxonomy" id="2173173"/>
    <lineage>
        <taxon>Bacteria</taxon>
        <taxon>Bacillati</taxon>
        <taxon>Actinomycetota</taxon>
        <taxon>Actinomycetes</taxon>
        <taxon>Micrococcales</taxon>
        <taxon>Microbacteriaceae</taxon>
        <taxon>Amnibacterium</taxon>
    </lineage>
</organism>